<evidence type="ECO:0000256" key="3">
    <source>
        <dbReference type="ARBA" id="ARBA00022989"/>
    </source>
</evidence>
<dbReference type="EMBL" id="NRGR01000004">
    <property type="protein sequence ID" value="PCC40887.1"/>
    <property type="molecule type" value="Genomic_DNA"/>
</dbReference>
<dbReference type="GeneID" id="95327574"/>
<proteinExistence type="predicted"/>
<evidence type="ECO:0000256" key="2">
    <source>
        <dbReference type="ARBA" id="ARBA00022692"/>
    </source>
</evidence>
<dbReference type="Pfam" id="PF06271">
    <property type="entry name" value="RDD"/>
    <property type="match status" value="1"/>
</dbReference>
<dbReference type="InterPro" id="IPR010432">
    <property type="entry name" value="RDD"/>
</dbReference>
<dbReference type="GO" id="GO:0016020">
    <property type="term" value="C:membrane"/>
    <property type="evidence" value="ECO:0007669"/>
    <property type="project" value="UniProtKB-SubCell"/>
</dbReference>
<comment type="caution">
    <text evidence="7">The sequence shown here is derived from an EMBL/GenBank/DDBJ whole genome shotgun (WGS) entry which is preliminary data.</text>
</comment>
<reference evidence="7 8" key="1">
    <citation type="journal article" date="2017" name="Elife">
        <title>Extensive horizontal gene transfer in cheese-associated bacteria.</title>
        <authorList>
            <person name="Bonham K.S."/>
            <person name="Wolfe B.E."/>
            <person name="Dutton R.J."/>
        </authorList>
    </citation>
    <scope>NUCLEOTIDE SEQUENCE [LARGE SCALE GENOMIC DNA]</scope>
    <source>
        <strain evidence="7 8">341_9</strain>
    </source>
</reference>
<gene>
    <name evidence="7" type="ORF">CIK66_01225</name>
</gene>
<feature type="domain" description="RDD" evidence="6">
    <location>
        <begin position="1"/>
        <end position="85"/>
    </location>
</feature>
<dbReference type="Proteomes" id="UP000218598">
    <property type="component" value="Unassembled WGS sequence"/>
</dbReference>
<accession>A0A2A3YNK8</accession>
<sequence length="101" mass="10255">MGLEVVAVADGGSLTVGAALARNTLKILLPWQAGHVTAIAAMWGGFEDGDPVAYTSSIVVYVLITAYAVMCLRGSGRGPHDLLAGSVVRPVGAPATPSPPR</sequence>
<comment type="subcellular location">
    <subcellularLocation>
        <location evidence="1">Membrane</location>
        <topology evidence="1">Multi-pass membrane protein</topology>
    </subcellularLocation>
</comment>
<name>A0A2A3YNK8_9MICO</name>
<evidence type="ECO:0000256" key="5">
    <source>
        <dbReference type="SAM" id="Phobius"/>
    </source>
</evidence>
<keyword evidence="4 5" id="KW-0472">Membrane</keyword>
<evidence type="ECO:0000259" key="6">
    <source>
        <dbReference type="Pfam" id="PF06271"/>
    </source>
</evidence>
<organism evidence="7 8">
    <name type="scientific">Brachybacterium alimentarium</name>
    <dbReference type="NCBI Taxonomy" id="47845"/>
    <lineage>
        <taxon>Bacteria</taxon>
        <taxon>Bacillati</taxon>
        <taxon>Actinomycetota</taxon>
        <taxon>Actinomycetes</taxon>
        <taxon>Micrococcales</taxon>
        <taxon>Dermabacteraceae</taxon>
        <taxon>Brachybacterium</taxon>
    </lineage>
</organism>
<keyword evidence="3 5" id="KW-1133">Transmembrane helix</keyword>
<evidence type="ECO:0000313" key="8">
    <source>
        <dbReference type="Proteomes" id="UP000218598"/>
    </source>
</evidence>
<keyword evidence="2 5" id="KW-0812">Transmembrane</keyword>
<evidence type="ECO:0000256" key="4">
    <source>
        <dbReference type="ARBA" id="ARBA00023136"/>
    </source>
</evidence>
<evidence type="ECO:0000256" key="1">
    <source>
        <dbReference type="ARBA" id="ARBA00004141"/>
    </source>
</evidence>
<dbReference type="OrthoDB" id="7632473at2"/>
<keyword evidence="8" id="KW-1185">Reference proteome</keyword>
<dbReference type="AlphaFoldDB" id="A0A2A3YNK8"/>
<feature type="transmembrane region" description="Helical" evidence="5">
    <location>
        <begin position="52"/>
        <end position="72"/>
    </location>
</feature>
<evidence type="ECO:0000313" key="7">
    <source>
        <dbReference type="EMBL" id="PCC40887.1"/>
    </source>
</evidence>
<protein>
    <recommendedName>
        <fullName evidence="6">RDD domain-containing protein</fullName>
    </recommendedName>
</protein>
<dbReference type="RefSeq" id="WP_096165217.1">
    <property type="nucleotide sequence ID" value="NZ_BAAAIQ010000011.1"/>
</dbReference>